<feature type="region of interest" description="Disordered" evidence="1">
    <location>
        <begin position="391"/>
        <end position="444"/>
    </location>
</feature>
<organism evidence="3 4">
    <name type="scientific">Roseomonas populi</name>
    <dbReference type="NCBI Taxonomy" id="3121582"/>
    <lineage>
        <taxon>Bacteria</taxon>
        <taxon>Pseudomonadati</taxon>
        <taxon>Pseudomonadota</taxon>
        <taxon>Alphaproteobacteria</taxon>
        <taxon>Acetobacterales</taxon>
        <taxon>Roseomonadaceae</taxon>
        <taxon>Roseomonas</taxon>
    </lineage>
</organism>
<dbReference type="RefSeq" id="WP_257719263.1">
    <property type="nucleotide sequence ID" value="NZ_JANJOU010000037.1"/>
</dbReference>
<name>A0ABT1XBW3_9PROT</name>
<dbReference type="Proteomes" id="UP001524642">
    <property type="component" value="Unassembled WGS sequence"/>
</dbReference>
<keyword evidence="4" id="KW-1185">Reference proteome</keyword>
<proteinExistence type="predicted"/>
<dbReference type="Pfam" id="PF13546">
    <property type="entry name" value="DDE_5"/>
    <property type="match status" value="1"/>
</dbReference>
<dbReference type="InterPro" id="IPR038721">
    <property type="entry name" value="IS701-like_DDE_dom"/>
</dbReference>
<dbReference type="PANTHER" id="PTHR33627">
    <property type="entry name" value="TRANSPOSASE"/>
    <property type="match status" value="1"/>
</dbReference>
<evidence type="ECO:0000259" key="2">
    <source>
        <dbReference type="Pfam" id="PF13546"/>
    </source>
</evidence>
<evidence type="ECO:0000313" key="4">
    <source>
        <dbReference type="Proteomes" id="UP001524642"/>
    </source>
</evidence>
<gene>
    <name evidence="3" type="ORF">NRP21_26540</name>
</gene>
<dbReference type="InterPro" id="IPR039365">
    <property type="entry name" value="IS701-like"/>
</dbReference>
<evidence type="ECO:0000256" key="1">
    <source>
        <dbReference type="SAM" id="MobiDB-lite"/>
    </source>
</evidence>
<dbReference type="InterPro" id="IPR012337">
    <property type="entry name" value="RNaseH-like_sf"/>
</dbReference>
<evidence type="ECO:0000313" key="3">
    <source>
        <dbReference type="EMBL" id="MCR0985616.1"/>
    </source>
</evidence>
<dbReference type="EMBL" id="JANJOU010000037">
    <property type="protein sequence ID" value="MCR0985616.1"/>
    <property type="molecule type" value="Genomic_DNA"/>
</dbReference>
<dbReference type="NCBIfam" id="NF033540">
    <property type="entry name" value="transpos_IS701"/>
    <property type="match status" value="1"/>
</dbReference>
<dbReference type="PANTHER" id="PTHR33627:SF1">
    <property type="entry name" value="TRANSPOSASE"/>
    <property type="match status" value="1"/>
</dbReference>
<feature type="domain" description="Transposase IS701-like DDE" evidence="2">
    <location>
        <begin position="17"/>
        <end position="275"/>
    </location>
</feature>
<dbReference type="SUPFAM" id="SSF53098">
    <property type="entry name" value="Ribonuclease H-like"/>
    <property type="match status" value="1"/>
</dbReference>
<protein>
    <submittedName>
        <fullName evidence="3">IS701 family transposase</fullName>
    </submittedName>
</protein>
<reference evidence="3 4" key="1">
    <citation type="submission" date="2022-06" db="EMBL/GenBank/DDBJ databases">
        <title>Roseomonas CN29.</title>
        <authorList>
            <person name="Cheng Y."/>
            <person name="He X."/>
        </authorList>
    </citation>
    <scope>NUCLEOTIDE SEQUENCE [LARGE SCALE GENOMIC DNA]</scope>
    <source>
        <strain evidence="3 4">CN29</strain>
    </source>
</reference>
<comment type="caution">
    <text evidence="3">The sequence shown here is derived from an EMBL/GenBank/DDBJ whole genome shotgun (WGS) entry which is preliminary data.</text>
</comment>
<accession>A0ABT1XBW3</accession>
<sequence>MADAVRGASDLDSWLAPFLEVMGRKTRRTWAPLYLRGLLGPGERKSLQPMAMRLGLSGHDQLQHFIASPAWDDAPLWTVLAREADRLVGGPDAFLVVDDTALPKKGELSVGVARQYCGQLGKKANCQSLVSVTLAQGEVPVPVGLRLFLPETWTEEPDRCARAGVPGTEMAPPSKGEIALAELDRLRAAGVRFGTVLADAGYGASGEFRKGLTGRGLLWAVGIPRVQKVYGTAVQVTVPPGRRRRPVPDEEPRPAEEVLAGQSWRRVTWRQGTKGALAARFAATRVRVGDGGIWANNRHLPGEEVWLVGEWRSSGERKYHLSNLGPDASLRVLASTIKARWICVQAHQQLKQELGLGHFDGRSWTGLHRHALMTCIAFAYLQHLRLAQHRRTSRGKNAAPHPGTATITGPARPASGYLPPAVRPPRQTSPMPALQTPVPAHDPL</sequence>